<evidence type="ECO:0000256" key="1">
    <source>
        <dbReference type="SAM" id="Phobius"/>
    </source>
</evidence>
<dbReference type="EMBL" id="LS974202">
    <property type="protein sequence ID" value="SSC13128.1"/>
    <property type="molecule type" value="Genomic_DNA"/>
</dbReference>
<feature type="transmembrane region" description="Helical" evidence="1">
    <location>
        <begin position="5"/>
        <end position="21"/>
    </location>
</feature>
<gene>
    <name evidence="2" type="ORF">MESINF_1684</name>
</gene>
<dbReference type="KEGG" id="minf:MESINF_1684"/>
<dbReference type="RefSeq" id="WP_169699308.1">
    <property type="nucleotide sequence ID" value="NZ_LS974202.1"/>
</dbReference>
<organism evidence="2 3">
    <name type="scientific">Mesotoga infera</name>
    <dbReference type="NCBI Taxonomy" id="1236046"/>
    <lineage>
        <taxon>Bacteria</taxon>
        <taxon>Thermotogati</taxon>
        <taxon>Thermotogota</taxon>
        <taxon>Thermotogae</taxon>
        <taxon>Kosmotogales</taxon>
        <taxon>Kosmotogaceae</taxon>
        <taxon>Mesotoga</taxon>
    </lineage>
</organism>
<protein>
    <submittedName>
        <fullName evidence="2">Uncharacterized protein</fullName>
    </submittedName>
</protein>
<reference evidence="2 3" key="1">
    <citation type="submission" date="2017-01" db="EMBL/GenBank/DDBJ databases">
        <authorList>
            <person name="Erauso G."/>
        </authorList>
    </citation>
    <scope>NUCLEOTIDE SEQUENCE [LARGE SCALE GENOMIC DNA]</scope>
    <source>
        <strain evidence="2">MESINF1</strain>
    </source>
</reference>
<sequence length="47" mass="5655">MTFIYILIAIYIASILLYYVFKKASKWEWVMSAMILIPLILRIFLIK</sequence>
<evidence type="ECO:0000313" key="3">
    <source>
        <dbReference type="Proteomes" id="UP000250796"/>
    </source>
</evidence>
<keyword evidence="1" id="KW-0472">Membrane</keyword>
<keyword evidence="3" id="KW-1185">Reference proteome</keyword>
<proteinExistence type="predicted"/>
<dbReference type="Proteomes" id="UP000250796">
    <property type="component" value="Chromosome MESINF"/>
</dbReference>
<keyword evidence="1" id="KW-1133">Transmembrane helix</keyword>
<keyword evidence="1" id="KW-0812">Transmembrane</keyword>
<feature type="transmembrane region" description="Helical" evidence="1">
    <location>
        <begin position="27"/>
        <end position="45"/>
    </location>
</feature>
<dbReference type="AlphaFoldDB" id="A0A7Z7PP89"/>
<name>A0A7Z7PP89_9BACT</name>
<accession>A0A7Z7PP89</accession>
<evidence type="ECO:0000313" key="2">
    <source>
        <dbReference type="EMBL" id="SSC13128.1"/>
    </source>
</evidence>